<evidence type="ECO:0000313" key="2">
    <source>
        <dbReference type="WBParaSite" id="PSAMB.scaffold27size109617.g581.t1"/>
    </source>
</evidence>
<evidence type="ECO:0000313" key="1">
    <source>
        <dbReference type="Proteomes" id="UP000887566"/>
    </source>
</evidence>
<sequence>MARVGARGVLAARKICGLRGKWASVVLTSGNGGERRRGSGGGAFARPQFSTAQRRRRLPGRALDLIDSRERCVAPQRGPRWRSVHAGRSYLARVPECHRPLRCAPVVAPKEARWLMSLAAAVPEVRLINGGARVARSTPPLPTKSQSDMAAISGRLSAATSKLPIAKRRALGYRPPSMGPIHLRAHDAREMKTLLLLLLPVASNRVSRRPPARSGRLAPFVAFAVAAAAYLLPQRTAAAAGIFLLAIRGDLRLVATTAGRSRPKRCVAIISAARHFARR</sequence>
<name>A0A914W0V4_9BILA</name>
<protein>
    <submittedName>
        <fullName evidence="2">Uncharacterized protein</fullName>
    </submittedName>
</protein>
<dbReference type="WBParaSite" id="PSAMB.scaffold27size109617.g581.t1">
    <property type="protein sequence ID" value="PSAMB.scaffold27size109617.g581.t1"/>
    <property type="gene ID" value="PSAMB.scaffold27size109617.g581"/>
</dbReference>
<dbReference type="Proteomes" id="UP000887566">
    <property type="component" value="Unplaced"/>
</dbReference>
<dbReference type="AlphaFoldDB" id="A0A914W0V4"/>
<accession>A0A914W0V4</accession>
<organism evidence="1 2">
    <name type="scientific">Plectus sambesii</name>
    <dbReference type="NCBI Taxonomy" id="2011161"/>
    <lineage>
        <taxon>Eukaryota</taxon>
        <taxon>Metazoa</taxon>
        <taxon>Ecdysozoa</taxon>
        <taxon>Nematoda</taxon>
        <taxon>Chromadorea</taxon>
        <taxon>Plectida</taxon>
        <taxon>Plectina</taxon>
        <taxon>Plectoidea</taxon>
        <taxon>Plectidae</taxon>
        <taxon>Plectus</taxon>
    </lineage>
</organism>
<keyword evidence="1" id="KW-1185">Reference proteome</keyword>
<reference evidence="2" key="1">
    <citation type="submission" date="2022-11" db="UniProtKB">
        <authorList>
            <consortium name="WormBaseParasite"/>
        </authorList>
    </citation>
    <scope>IDENTIFICATION</scope>
</reference>
<proteinExistence type="predicted"/>